<dbReference type="PROSITE" id="PS51666">
    <property type="entry name" value="QLQ"/>
    <property type="match status" value="1"/>
</dbReference>
<dbReference type="GO" id="GO:0005634">
    <property type="term" value="C:nucleus"/>
    <property type="evidence" value="ECO:0007669"/>
    <property type="project" value="UniProtKB-SubCell"/>
</dbReference>
<organism evidence="9 10">
    <name type="scientific">Lithospermum erythrorhizon</name>
    <name type="common">Purple gromwell</name>
    <name type="synonym">Lithospermum officinale var. erythrorhizon</name>
    <dbReference type="NCBI Taxonomy" id="34254"/>
    <lineage>
        <taxon>Eukaryota</taxon>
        <taxon>Viridiplantae</taxon>
        <taxon>Streptophyta</taxon>
        <taxon>Embryophyta</taxon>
        <taxon>Tracheophyta</taxon>
        <taxon>Spermatophyta</taxon>
        <taxon>Magnoliopsida</taxon>
        <taxon>eudicotyledons</taxon>
        <taxon>Gunneridae</taxon>
        <taxon>Pentapetalae</taxon>
        <taxon>asterids</taxon>
        <taxon>lamiids</taxon>
        <taxon>Boraginales</taxon>
        <taxon>Boraginaceae</taxon>
        <taxon>Boraginoideae</taxon>
        <taxon>Lithospermeae</taxon>
        <taxon>Lithospermum</taxon>
    </lineage>
</organism>
<feature type="short sequence motif" description="Bipartite nuclear localization signal" evidence="4">
    <location>
        <begin position="153"/>
        <end position="160"/>
    </location>
</feature>
<dbReference type="GO" id="GO:0005524">
    <property type="term" value="F:ATP binding"/>
    <property type="evidence" value="ECO:0007669"/>
    <property type="project" value="UniProtKB-UniRule"/>
</dbReference>
<dbReference type="Pfam" id="PF08879">
    <property type="entry name" value="WRC"/>
    <property type="match status" value="1"/>
</dbReference>
<reference evidence="9 10" key="1">
    <citation type="submission" date="2024-01" db="EMBL/GenBank/DDBJ databases">
        <title>The complete chloroplast genome sequence of Lithospermum erythrorhizon: insights into the phylogenetic relationship among Boraginaceae species and the maternal lineages of purple gromwells.</title>
        <authorList>
            <person name="Okada T."/>
            <person name="Watanabe K."/>
        </authorList>
    </citation>
    <scope>NUCLEOTIDE SEQUENCE [LARGE SCALE GENOMIC DNA]</scope>
</reference>
<dbReference type="PANTHER" id="PTHR31602">
    <property type="entry name" value="GROWTH-REGULATING FACTOR 5"/>
    <property type="match status" value="1"/>
</dbReference>
<dbReference type="InterPro" id="IPR031137">
    <property type="entry name" value="GRF"/>
</dbReference>
<dbReference type="PANTHER" id="PTHR31602:SF111">
    <property type="entry name" value="GROWTH-REGULATING FACTOR"/>
    <property type="match status" value="1"/>
</dbReference>
<dbReference type="GO" id="GO:0006351">
    <property type="term" value="P:DNA-templated transcription"/>
    <property type="evidence" value="ECO:0007669"/>
    <property type="project" value="UniProtKB-UniRule"/>
</dbReference>
<feature type="short sequence motif" description="Bipartite nuclear localization signal" evidence="4">
    <location>
        <begin position="125"/>
        <end position="135"/>
    </location>
</feature>
<evidence type="ECO:0000259" key="8">
    <source>
        <dbReference type="PROSITE" id="PS51667"/>
    </source>
</evidence>
<name>A0AAV3PFQ8_LITER</name>
<comment type="subcellular location">
    <subcellularLocation>
        <location evidence="1 4 5">Nucleus</location>
    </subcellularLocation>
</comment>
<keyword evidence="5" id="KW-0010">Activator</keyword>
<comment type="domain">
    <text evidence="5">The QLQ domain and WRC domain may be involved in protein-protein interaction and DNA-binding, respectively.</text>
</comment>
<evidence type="ECO:0000256" key="2">
    <source>
        <dbReference type="ARBA" id="ARBA00008122"/>
    </source>
</evidence>
<dbReference type="SMART" id="SM00951">
    <property type="entry name" value="QLQ"/>
    <property type="match status" value="1"/>
</dbReference>
<evidence type="ECO:0000256" key="5">
    <source>
        <dbReference type="RuleBase" id="RU367127"/>
    </source>
</evidence>
<dbReference type="InterPro" id="IPR014977">
    <property type="entry name" value="WRC_dom"/>
</dbReference>
<keyword evidence="3 4" id="KW-0539">Nucleus</keyword>
<evidence type="ECO:0000259" key="7">
    <source>
        <dbReference type="PROSITE" id="PS51666"/>
    </source>
</evidence>
<keyword evidence="10" id="KW-1185">Reference proteome</keyword>
<evidence type="ECO:0000256" key="4">
    <source>
        <dbReference type="PROSITE-ProRule" id="PRU01002"/>
    </source>
</evidence>
<evidence type="ECO:0000256" key="3">
    <source>
        <dbReference type="ARBA" id="ARBA00023242"/>
    </source>
</evidence>
<evidence type="ECO:0000313" key="10">
    <source>
        <dbReference type="Proteomes" id="UP001454036"/>
    </source>
</evidence>
<keyword evidence="5" id="KW-0805">Transcription regulation</keyword>
<dbReference type="GO" id="GO:0099402">
    <property type="term" value="P:plant organ development"/>
    <property type="evidence" value="ECO:0007669"/>
    <property type="project" value="UniProtKB-ARBA"/>
</dbReference>
<keyword evidence="5" id="KW-0804">Transcription</keyword>
<gene>
    <name evidence="9" type="ORF">LIER_36947</name>
</gene>
<dbReference type="InterPro" id="IPR014978">
    <property type="entry name" value="Gln-Leu-Gln_QLQ"/>
</dbReference>
<evidence type="ECO:0000256" key="1">
    <source>
        <dbReference type="ARBA" id="ARBA00004123"/>
    </source>
</evidence>
<accession>A0AAV3PFQ8</accession>
<dbReference type="AlphaFoldDB" id="A0AAV3PFQ8"/>
<dbReference type="GO" id="GO:0006355">
    <property type="term" value="P:regulation of DNA-templated transcription"/>
    <property type="evidence" value="ECO:0007669"/>
    <property type="project" value="InterPro"/>
</dbReference>
<dbReference type="Proteomes" id="UP001454036">
    <property type="component" value="Unassembled WGS sequence"/>
</dbReference>
<protein>
    <recommendedName>
        <fullName evidence="5">Growth-regulating factor</fullName>
    </recommendedName>
</protein>
<feature type="region of interest" description="Disordered" evidence="6">
    <location>
        <begin position="151"/>
        <end position="235"/>
    </location>
</feature>
<comment type="caution">
    <text evidence="9">The sequence shown here is derived from an EMBL/GenBank/DDBJ whole genome shotgun (WGS) entry which is preliminary data.</text>
</comment>
<feature type="domain" description="WRC" evidence="8">
    <location>
        <begin position="120"/>
        <end position="164"/>
    </location>
</feature>
<dbReference type="PROSITE" id="PS51667">
    <property type="entry name" value="WRC"/>
    <property type="match status" value="1"/>
</dbReference>
<feature type="domain" description="QLQ" evidence="7">
    <location>
        <begin position="53"/>
        <end position="88"/>
    </location>
</feature>
<proteinExistence type="inferred from homology"/>
<feature type="compositionally biased region" description="Polar residues" evidence="6">
    <location>
        <begin position="169"/>
        <end position="223"/>
    </location>
</feature>
<sequence length="486" mass="52676">MFEFKFKRLIIKLQNLTNFREYYLFCFDCYSGYGSEGLNSAIMHGMLSGMKGPFSPSQWMELEHQALIYKYITSNIPIPLPLLIPIQKSLDTACFSDYPGLKYNTLGWSGLNLGFACNTDPEPGRCRRTDGKKWRCARDAVANHKYCERHLNRGRHRSRKPVEAGGQSGHSVSGNASGTSKLPLASTTSAAVPKNSASNSSSFMNQEVGNLQPCGTNPATASQHDYDRSPEDKANVSLRAQDTKNVSRLPPTTSFKDHYSPTQYHNAIEGTSRAEFGLICPDSVLNPLNKNASNIYRNNGAFEAGNTGDNNKSQHSLHLFRDDWSKNSSGSSISDRTELSISIPKTPSDYMSTTSSPNNETFGVFPLRLLPELGATHMGLGIGAVDEHIPGSWKTPVGGPLGEALHITTNSSNDNGKRTSALNLMTGGWDNNSPPMESSPSGVLQKAAFGSLSNSGARSSPESRGGSICFNGLFGSTHLNSVFPGL</sequence>
<dbReference type="EMBL" id="BAABME010017283">
    <property type="protein sequence ID" value="GAA0149511.1"/>
    <property type="molecule type" value="Genomic_DNA"/>
</dbReference>
<comment type="function">
    <text evidence="5">Transcription activator.</text>
</comment>
<evidence type="ECO:0000313" key="9">
    <source>
        <dbReference type="EMBL" id="GAA0149511.1"/>
    </source>
</evidence>
<comment type="similarity">
    <text evidence="2 5">Belongs to the GRF family.</text>
</comment>
<dbReference type="Pfam" id="PF08880">
    <property type="entry name" value="QLQ"/>
    <property type="match status" value="1"/>
</dbReference>
<feature type="compositionally biased region" description="Basic and acidic residues" evidence="6">
    <location>
        <begin position="224"/>
        <end position="234"/>
    </location>
</feature>
<evidence type="ECO:0000256" key="6">
    <source>
        <dbReference type="SAM" id="MobiDB-lite"/>
    </source>
</evidence>